<comment type="caution">
    <text evidence="7">The sequence shown here is derived from an EMBL/GenBank/DDBJ whole genome shotgun (WGS) entry which is preliminary data.</text>
</comment>
<dbReference type="Proteomes" id="UP000276128">
    <property type="component" value="Unassembled WGS sequence"/>
</dbReference>
<dbReference type="PIRSF" id="PIRSF039090">
    <property type="entry name" value="Flis"/>
    <property type="match status" value="1"/>
</dbReference>
<dbReference type="GO" id="GO:0071973">
    <property type="term" value="P:bacterial-type flagellum-dependent cell motility"/>
    <property type="evidence" value="ECO:0007669"/>
    <property type="project" value="TreeGrafter"/>
</dbReference>
<evidence type="ECO:0000313" key="8">
    <source>
        <dbReference type="Proteomes" id="UP000276128"/>
    </source>
</evidence>
<keyword evidence="7" id="KW-0969">Cilium</keyword>
<keyword evidence="3 6" id="KW-0963">Cytoplasm</keyword>
<keyword evidence="8" id="KW-1185">Reference proteome</keyword>
<sequence>MIQAQRNKYLENTVQTASPAQLLIMLCDGAIRFCRAGIEALKNHNHQDANTNLVKVQDIISEFTITLDRNAPIAEDLLRLYEYFNHRLIEANIKKTAEPAEEVLGYLIELKETWLQAAKQMNAGPNAAPVGT</sequence>
<protein>
    <recommendedName>
        <fullName evidence="6">Flagellar secretion chaperone FliS</fullName>
    </recommendedName>
</protein>
<gene>
    <name evidence="7" type="primary">fliS</name>
    <name evidence="7" type="ORF">EJQ19_20060</name>
</gene>
<evidence type="ECO:0000256" key="2">
    <source>
        <dbReference type="ARBA" id="ARBA00008787"/>
    </source>
</evidence>
<comment type="subcellular location">
    <subcellularLocation>
        <location evidence="1 6">Cytoplasm</location>
        <location evidence="1 6">Cytosol</location>
    </subcellularLocation>
</comment>
<dbReference type="InterPro" id="IPR003713">
    <property type="entry name" value="FliS"/>
</dbReference>
<keyword evidence="7" id="KW-0282">Flagellum</keyword>
<dbReference type="Pfam" id="PF02561">
    <property type="entry name" value="FliS"/>
    <property type="match status" value="1"/>
</dbReference>
<dbReference type="RefSeq" id="WP_126143014.1">
    <property type="nucleotide sequence ID" value="NZ_RXHU01000062.1"/>
</dbReference>
<dbReference type="PANTHER" id="PTHR34773:SF1">
    <property type="entry name" value="FLAGELLAR SECRETION CHAPERONE FLIS"/>
    <property type="match status" value="1"/>
</dbReference>
<dbReference type="InterPro" id="IPR036584">
    <property type="entry name" value="FliS_sf"/>
</dbReference>
<evidence type="ECO:0000256" key="6">
    <source>
        <dbReference type="PIRNR" id="PIRNR039090"/>
    </source>
</evidence>
<evidence type="ECO:0000256" key="3">
    <source>
        <dbReference type="ARBA" id="ARBA00022490"/>
    </source>
</evidence>
<dbReference type="OrthoDB" id="1524959at2"/>
<dbReference type="EMBL" id="RXHU01000062">
    <property type="protein sequence ID" value="RTE07942.1"/>
    <property type="molecule type" value="Genomic_DNA"/>
</dbReference>
<evidence type="ECO:0000256" key="1">
    <source>
        <dbReference type="ARBA" id="ARBA00004514"/>
    </source>
</evidence>
<dbReference type="NCBIfam" id="TIGR00208">
    <property type="entry name" value="fliS"/>
    <property type="match status" value="1"/>
</dbReference>
<dbReference type="AlphaFoldDB" id="A0A430JAH7"/>
<proteinExistence type="inferred from homology"/>
<evidence type="ECO:0000313" key="7">
    <source>
        <dbReference type="EMBL" id="RTE07942.1"/>
    </source>
</evidence>
<evidence type="ECO:0000256" key="4">
    <source>
        <dbReference type="ARBA" id="ARBA00022795"/>
    </source>
</evidence>
<accession>A0A430JAH7</accession>
<organism evidence="7 8">
    <name type="scientific">Paenibacillus whitsoniae</name>
    <dbReference type="NCBI Taxonomy" id="2496558"/>
    <lineage>
        <taxon>Bacteria</taxon>
        <taxon>Bacillati</taxon>
        <taxon>Bacillota</taxon>
        <taxon>Bacilli</taxon>
        <taxon>Bacillales</taxon>
        <taxon>Paenibacillaceae</taxon>
        <taxon>Paenibacillus</taxon>
    </lineage>
</organism>
<dbReference type="PANTHER" id="PTHR34773">
    <property type="entry name" value="FLAGELLAR SECRETION CHAPERONE FLIS"/>
    <property type="match status" value="1"/>
</dbReference>
<dbReference type="GO" id="GO:0044780">
    <property type="term" value="P:bacterial-type flagellum assembly"/>
    <property type="evidence" value="ECO:0007669"/>
    <property type="project" value="InterPro"/>
</dbReference>
<dbReference type="SUPFAM" id="SSF101116">
    <property type="entry name" value="Flagellar export chaperone FliS"/>
    <property type="match status" value="1"/>
</dbReference>
<dbReference type="GO" id="GO:0005829">
    <property type="term" value="C:cytosol"/>
    <property type="evidence" value="ECO:0007669"/>
    <property type="project" value="UniProtKB-SubCell"/>
</dbReference>
<keyword evidence="5" id="KW-0143">Chaperone</keyword>
<evidence type="ECO:0000256" key="5">
    <source>
        <dbReference type="ARBA" id="ARBA00023186"/>
    </source>
</evidence>
<dbReference type="Gene3D" id="1.20.120.340">
    <property type="entry name" value="Flagellar protein FliS"/>
    <property type="match status" value="1"/>
</dbReference>
<name>A0A430JAH7_9BACL</name>
<comment type="similarity">
    <text evidence="2 6">Belongs to the FliS family.</text>
</comment>
<keyword evidence="7" id="KW-0966">Cell projection</keyword>
<keyword evidence="4 6" id="KW-1005">Bacterial flagellum biogenesis</keyword>
<dbReference type="CDD" id="cd16098">
    <property type="entry name" value="FliS"/>
    <property type="match status" value="1"/>
</dbReference>
<reference evidence="7 8" key="1">
    <citation type="submission" date="2018-12" db="EMBL/GenBank/DDBJ databases">
        <title>Bacillus ochoae sp. nov., Paenibacillus whitsoniae sp. nov., Paenibacillus spiritus sp. nov. Isolated from the Mars Exploration Rover during spacecraft assembly.</title>
        <authorList>
            <person name="Seuylemezian A."/>
            <person name="Vaishampayan P."/>
        </authorList>
    </citation>
    <scope>NUCLEOTIDE SEQUENCE [LARGE SCALE GENOMIC DNA]</scope>
    <source>
        <strain evidence="7 8">MER 54</strain>
    </source>
</reference>